<keyword evidence="2" id="KW-1185">Reference proteome</keyword>
<dbReference type="EMBL" id="JNBS01003591">
    <property type="protein sequence ID" value="OQR85949.1"/>
    <property type="molecule type" value="Genomic_DNA"/>
</dbReference>
<protein>
    <submittedName>
        <fullName evidence="1">Uncharacterized protein</fullName>
    </submittedName>
</protein>
<accession>A0A1V9YJR0</accession>
<dbReference type="Proteomes" id="UP000243217">
    <property type="component" value="Unassembled WGS sequence"/>
</dbReference>
<organism evidence="1 2">
    <name type="scientific">Thraustotheca clavata</name>
    <dbReference type="NCBI Taxonomy" id="74557"/>
    <lineage>
        <taxon>Eukaryota</taxon>
        <taxon>Sar</taxon>
        <taxon>Stramenopiles</taxon>
        <taxon>Oomycota</taxon>
        <taxon>Saprolegniomycetes</taxon>
        <taxon>Saprolegniales</taxon>
        <taxon>Achlyaceae</taxon>
        <taxon>Thraustotheca</taxon>
    </lineage>
</organism>
<reference evidence="1 2" key="1">
    <citation type="journal article" date="2014" name="Genome Biol. Evol.">
        <title>The secreted proteins of Achlya hypogyna and Thraustotheca clavata identify the ancestral oomycete secretome and reveal gene acquisitions by horizontal gene transfer.</title>
        <authorList>
            <person name="Misner I."/>
            <person name="Blouin N."/>
            <person name="Leonard G."/>
            <person name="Richards T.A."/>
            <person name="Lane C.E."/>
        </authorList>
    </citation>
    <scope>NUCLEOTIDE SEQUENCE [LARGE SCALE GENOMIC DNA]</scope>
    <source>
        <strain evidence="1 2">ATCC 34112</strain>
    </source>
</reference>
<name>A0A1V9YJR0_9STRA</name>
<evidence type="ECO:0000313" key="1">
    <source>
        <dbReference type="EMBL" id="OQR85949.1"/>
    </source>
</evidence>
<comment type="caution">
    <text evidence="1">The sequence shown here is derived from an EMBL/GenBank/DDBJ whole genome shotgun (WGS) entry which is preliminary data.</text>
</comment>
<dbReference type="AlphaFoldDB" id="A0A1V9YJR0"/>
<evidence type="ECO:0000313" key="2">
    <source>
        <dbReference type="Proteomes" id="UP000243217"/>
    </source>
</evidence>
<proteinExistence type="predicted"/>
<gene>
    <name evidence="1" type="ORF">THRCLA_22991</name>
</gene>
<sequence length="103" mass="11039">MPLQTAALRKAARYHEKTIVAKLMMITTARASLLPNLAVFLVEQLCLITQNLDFSTFIEKTVSNAHRCILAMIGLSIGATLGTSVEPGFGTVIGAIGGELCYK</sequence>